<dbReference type="AlphaFoldDB" id="A0A975BDU2"/>
<evidence type="ECO:0000313" key="1">
    <source>
        <dbReference type="EMBL" id="QTA83478.1"/>
    </source>
</evidence>
<dbReference type="Proteomes" id="UP000663720">
    <property type="component" value="Chromosome"/>
</dbReference>
<gene>
    <name evidence="1" type="ORF">dnl_58880</name>
</gene>
<protein>
    <submittedName>
        <fullName evidence="1">Uncharacterized protein</fullName>
    </submittedName>
</protein>
<proteinExistence type="predicted"/>
<accession>A0A975BDU2</accession>
<sequence>MLLKNYMYGNQHSDPFQYIFKIFYHYQIFICCEKLTFIKPVKCFIS</sequence>
<evidence type="ECO:0000313" key="2">
    <source>
        <dbReference type="Proteomes" id="UP000663720"/>
    </source>
</evidence>
<reference evidence="1" key="1">
    <citation type="journal article" date="2021" name="Microb. Physiol.">
        <title>Proteogenomic Insights into the Physiology of Marine, Sulfate-Reducing, Filamentous Desulfonema limicola and Desulfonema magnum.</title>
        <authorList>
            <person name="Schnaars V."/>
            <person name="Wohlbrand L."/>
            <person name="Scheve S."/>
            <person name="Hinrichs C."/>
            <person name="Reinhardt R."/>
            <person name="Rabus R."/>
        </authorList>
    </citation>
    <scope>NUCLEOTIDE SEQUENCE</scope>
    <source>
        <strain evidence="1">5ac10</strain>
    </source>
</reference>
<keyword evidence="2" id="KW-1185">Reference proteome</keyword>
<dbReference type="KEGG" id="dli:dnl_58880"/>
<name>A0A975BDU2_9BACT</name>
<organism evidence="1 2">
    <name type="scientific">Desulfonema limicola</name>
    <dbReference type="NCBI Taxonomy" id="45656"/>
    <lineage>
        <taxon>Bacteria</taxon>
        <taxon>Pseudomonadati</taxon>
        <taxon>Thermodesulfobacteriota</taxon>
        <taxon>Desulfobacteria</taxon>
        <taxon>Desulfobacterales</taxon>
        <taxon>Desulfococcaceae</taxon>
        <taxon>Desulfonema</taxon>
    </lineage>
</organism>
<dbReference type="EMBL" id="CP061799">
    <property type="protein sequence ID" value="QTA83478.1"/>
    <property type="molecule type" value="Genomic_DNA"/>
</dbReference>